<dbReference type="AlphaFoldDB" id="A0A1R1PIH1"/>
<feature type="signal peptide" evidence="1">
    <location>
        <begin position="1"/>
        <end position="22"/>
    </location>
</feature>
<evidence type="ECO:0000256" key="1">
    <source>
        <dbReference type="SAM" id="SignalP"/>
    </source>
</evidence>
<proteinExistence type="predicted"/>
<feature type="chain" id="PRO_5012932543" evidence="1">
    <location>
        <begin position="23"/>
        <end position="200"/>
    </location>
</feature>
<accession>A0A1R1PIH1</accession>
<reference evidence="3" key="1">
    <citation type="submission" date="2017-01" db="EMBL/GenBank/DDBJ databases">
        <authorList>
            <person name="Wang Y."/>
            <person name="White M."/>
            <person name="Kvist S."/>
            <person name="Moncalvo J.-M."/>
        </authorList>
    </citation>
    <scope>NUCLEOTIDE SEQUENCE [LARGE SCALE GENOMIC DNA]</scope>
    <source>
        <strain evidence="3">COL-18-3</strain>
    </source>
</reference>
<evidence type="ECO:0000313" key="3">
    <source>
        <dbReference type="Proteomes" id="UP000188320"/>
    </source>
</evidence>
<name>A0A1R1PIH1_ZANCU</name>
<sequence>MKITSTAKAIATVVLASIACSASITFSDNTSYTAYESKVNECSQYKNWSASGFLINNFELLRKFPGMIFYSEKYYAGDPRNKSDDIMDIHFYLVREVCDDPSSIDGVSIRAMPLESRNVLGETPHNDEGCYFPHLYAGSRRANEVEGEMRHLLEYRVCERENDCELKISMIPFEQDKKLPVEEGCSFILYEPIYSNAWLD</sequence>
<protein>
    <submittedName>
        <fullName evidence="2">Uncharacterized protein</fullName>
    </submittedName>
</protein>
<gene>
    <name evidence="2" type="ORF">AX774_g5770</name>
</gene>
<dbReference type="PROSITE" id="PS51257">
    <property type="entry name" value="PROKAR_LIPOPROTEIN"/>
    <property type="match status" value="1"/>
</dbReference>
<dbReference type="Proteomes" id="UP000188320">
    <property type="component" value="Unassembled WGS sequence"/>
</dbReference>
<comment type="caution">
    <text evidence="2">The sequence shown here is derived from an EMBL/GenBank/DDBJ whole genome shotgun (WGS) entry which is preliminary data.</text>
</comment>
<keyword evidence="3" id="KW-1185">Reference proteome</keyword>
<organism evidence="2 3">
    <name type="scientific">Zancudomyces culisetae</name>
    <name type="common">Gut fungus</name>
    <name type="synonym">Smittium culisetae</name>
    <dbReference type="NCBI Taxonomy" id="1213189"/>
    <lineage>
        <taxon>Eukaryota</taxon>
        <taxon>Fungi</taxon>
        <taxon>Fungi incertae sedis</taxon>
        <taxon>Zoopagomycota</taxon>
        <taxon>Kickxellomycotina</taxon>
        <taxon>Harpellomycetes</taxon>
        <taxon>Harpellales</taxon>
        <taxon>Legeriomycetaceae</taxon>
        <taxon>Zancudomyces</taxon>
    </lineage>
</organism>
<keyword evidence="1" id="KW-0732">Signal</keyword>
<evidence type="ECO:0000313" key="2">
    <source>
        <dbReference type="EMBL" id="OMH80781.1"/>
    </source>
</evidence>
<dbReference type="EMBL" id="LSSK01001078">
    <property type="protein sequence ID" value="OMH80781.1"/>
    <property type="molecule type" value="Genomic_DNA"/>
</dbReference>